<reference evidence="3" key="1">
    <citation type="journal article" date="2014" name="Proc. Natl. Acad. Sci. U.S.A.">
        <title>Extensive sampling of basidiomycete genomes demonstrates inadequacy of the white-rot/brown-rot paradigm for wood decay fungi.</title>
        <authorList>
            <person name="Riley R."/>
            <person name="Salamov A.A."/>
            <person name="Brown D.W."/>
            <person name="Nagy L.G."/>
            <person name="Floudas D."/>
            <person name="Held B.W."/>
            <person name="Levasseur A."/>
            <person name="Lombard V."/>
            <person name="Morin E."/>
            <person name="Otillar R."/>
            <person name="Lindquist E.A."/>
            <person name="Sun H."/>
            <person name="LaButti K.M."/>
            <person name="Schmutz J."/>
            <person name="Jabbour D."/>
            <person name="Luo H."/>
            <person name="Baker S.E."/>
            <person name="Pisabarro A.G."/>
            <person name="Walton J.D."/>
            <person name="Blanchette R.A."/>
            <person name="Henrissat B."/>
            <person name="Martin F."/>
            <person name="Cullen D."/>
            <person name="Hibbett D.S."/>
            <person name="Grigoriev I.V."/>
        </authorList>
    </citation>
    <scope>NUCLEOTIDE SEQUENCE [LARGE SCALE GENOMIC DNA]</scope>
    <source>
        <strain evidence="3">CBS 339.88</strain>
    </source>
</reference>
<sequence length="601" mass="67506">MSSTSRAMVEGDIAVSPKPSFIQPSSLLPEIWLLVFPHLAPPDLQSISLTCSTFRYIAQPLLFCVLDVSPFLLSYNAEQPTLRPRKYLTRFLKRLEYYKLPHIAHGVRHCWISPYTRFGFPMRNQDDDTDPNQIIDAAVDALPSFPNLSTLSWHCIDIAPEWWDVIQSLQITNLWLNSSSIPHPVASPLLTIRHLDLDQWPWEGRITNHVSVHEERSRGVSTLALQHVIQPDVIQSISVPRTDTAVHLFTILSETTYHLTSLKVPFSSVSDPSFINALEHCPSLVSLGIFPPTSDERSRDVQLGTFAPSTLPSLTNYEGPDTHVLQFCHQPLQRISLWGFDNRPALCDPEALTKTLAKLAETATANSLKCLALMVIGITHDLLDIFSSFNELERIIVQSQESSTGELSHLKANAPVTSLYDRMSTITLPPRIKHLKFSTRLTRHKLDLSSQEHEAATFMESFASRHPSIQRIEVDYGIYWTGTYSVIWGRIRENSDTLATTSTTATSNPSDAELPMPTKDALNGDAGYSSKSSSKEYILSTVVSTVHPLPLGKLTFTEHRRRILFPQDTVSISPADEGKGDKRFWTVIWDGFRRIFGRVGS</sequence>
<evidence type="ECO:0008006" key="4">
    <source>
        <dbReference type="Google" id="ProtNLM"/>
    </source>
</evidence>
<evidence type="ECO:0000313" key="2">
    <source>
        <dbReference type="EMBL" id="KDR80995.1"/>
    </source>
</evidence>
<keyword evidence="3" id="KW-1185">Reference proteome</keyword>
<name>A0A067TCS9_GALM3</name>
<accession>A0A067TCS9</accession>
<dbReference type="EMBL" id="KL142371">
    <property type="protein sequence ID" value="KDR80995.1"/>
    <property type="molecule type" value="Genomic_DNA"/>
</dbReference>
<evidence type="ECO:0000256" key="1">
    <source>
        <dbReference type="SAM" id="MobiDB-lite"/>
    </source>
</evidence>
<dbReference type="InterPro" id="IPR032675">
    <property type="entry name" value="LRR_dom_sf"/>
</dbReference>
<gene>
    <name evidence="2" type="ORF">GALMADRAFT_207893</name>
</gene>
<evidence type="ECO:0000313" key="3">
    <source>
        <dbReference type="Proteomes" id="UP000027222"/>
    </source>
</evidence>
<dbReference type="CDD" id="cd09917">
    <property type="entry name" value="F-box_SF"/>
    <property type="match status" value="1"/>
</dbReference>
<protein>
    <recommendedName>
        <fullName evidence="4">F-box domain-containing protein</fullName>
    </recommendedName>
</protein>
<dbReference type="OrthoDB" id="2864564at2759"/>
<proteinExistence type="predicted"/>
<dbReference type="Gene3D" id="3.80.10.10">
    <property type="entry name" value="Ribonuclease Inhibitor"/>
    <property type="match status" value="1"/>
</dbReference>
<dbReference type="Proteomes" id="UP000027222">
    <property type="component" value="Unassembled WGS sequence"/>
</dbReference>
<dbReference type="InterPro" id="IPR036047">
    <property type="entry name" value="F-box-like_dom_sf"/>
</dbReference>
<feature type="region of interest" description="Disordered" evidence="1">
    <location>
        <begin position="499"/>
        <end position="518"/>
    </location>
</feature>
<dbReference type="AlphaFoldDB" id="A0A067TCS9"/>
<organism evidence="2 3">
    <name type="scientific">Galerina marginata (strain CBS 339.88)</name>
    <dbReference type="NCBI Taxonomy" id="685588"/>
    <lineage>
        <taxon>Eukaryota</taxon>
        <taxon>Fungi</taxon>
        <taxon>Dikarya</taxon>
        <taxon>Basidiomycota</taxon>
        <taxon>Agaricomycotina</taxon>
        <taxon>Agaricomycetes</taxon>
        <taxon>Agaricomycetidae</taxon>
        <taxon>Agaricales</taxon>
        <taxon>Agaricineae</taxon>
        <taxon>Strophariaceae</taxon>
        <taxon>Galerina</taxon>
    </lineage>
</organism>
<dbReference type="SUPFAM" id="SSF52047">
    <property type="entry name" value="RNI-like"/>
    <property type="match status" value="1"/>
</dbReference>
<dbReference type="HOGENOM" id="CLU_031895_0_0_1"/>
<dbReference type="SUPFAM" id="SSF81383">
    <property type="entry name" value="F-box domain"/>
    <property type="match status" value="1"/>
</dbReference>